<dbReference type="EMBL" id="VEPZ02001006">
    <property type="protein sequence ID" value="KAE8702815.1"/>
    <property type="molecule type" value="Genomic_DNA"/>
</dbReference>
<dbReference type="PANTHER" id="PTHR42919:SF20">
    <property type="entry name" value="GCN5-RELATED N-ACETYLTRANSFERASE 10, CHLOROPLASTIC"/>
    <property type="match status" value="1"/>
</dbReference>
<dbReference type="AlphaFoldDB" id="A0A6A3AHQ8"/>
<feature type="region of interest" description="Disordered" evidence="1">
    <location>
        <begin position="177"/>
        <end position="204"/>
    </location>
</feature>
<reference evidence="3" key="1">
    <citation type="submission" date="2019-09" db="EMBL/GenBank/DDBJ databases">
        <title>Draft genome information of white flower Hibiscus syriacus.</title>
        <authorList>
            <person name="Kim Y.-M."/>
        </authorList>
    </citation>
    <scope>NUCLEOTIDE SEQUENCE [LARGE SCALE GENOMIC DNA]</scope>
    <source>
        <strain evidence="3">YM2019G1</strain>
    </source>
</reference>
<protein>
    <submittedName>
        <fullName evidence="3">Acyl-CoA N-acyltransferases superfamily protein, putative isoform 2</fullName>
    </submittedName>
</protein>
<dbReference type="InterPro" id="IPR016181">
    <property type="entry name" value="Acyl_CoA_acyltransferase"/>
</dbReference>
<proteinExistence type="predicted"/>
<dbReference type="Gene3D" id="3.40.630.30">
    <property type="match status" value="1"/>
</dbReference>
<feature type="domain" description="N-acetyltransferase" evidence="2">
    <location>
        <begin position="202"/>
        <end position="353"/>
    </location>
</feature>
<dbReference type="GO" id="GO:0008080">
    <property type="term" value="F:N-acetyltransferase activity"/>
    <property type="evidence" value="ECO:0007669"/>
    <property type="project" value="TreeGrafter"/>
</dbReference>
<dbReference type="InterPro" id="IPR051556">
    <property type="entry name" value="N-term/lysine_N-AcTrnsfr"/>
</dbReference>
<evidence type="ECO:0000256" key="1">
    <source>
        <dbReference type="SAM" id="MobiDB-lite"/>
    </source>
</evidence>
<dbReference type="SUPFAM" id="SSF55729">
    <property type="entry name" value="Acyl-CoA N-acyltransferases (Nat)"/>
    <property type="match status" value="1"/>
</dbReference>
<dbReference type="GO" id="GO:0007064">
    <property type="term" value="P:mitotic sister chromatid cohesion"/>
    <property type="evidence" value="ECO:0007669"/>
    <property type="project" value="TreeGrafter"/>
</dbReference>
<sequence length="353" mass="39026">MTFRKFIFLVKVKVNHFDHTYNDRFKFLNGGELDFKSAESLTAPPPHAPPSTADKVDTGELGTAQGTRWCGRCRKRSNDQRVVPRSMNTTVVSNNDRNSDDVGIEFGSCSKSNPSCIPLGVMMMHHGSLSTPPLFYFTKCPETHRLHHQTYARVKLVNHGKKRAAGNGCVVQCCTSSSSSSSVSPALASVDLPGKAEEDNNGRWEDKDLEQQPLYLASENGWKAEVLAGLMYKLRNSPPGSKYACLVAESPSDAKLVGVVDVTALQDDDVLRHLHGAEEYLYVSGLAVSKHFRRRKIGSCLLKACEMLLILWDFKYLVLRAYEDDSSDCTLYVNVGYRVVSGDPPLGEGVVFL</sequence>
<dbReference type="CDD" id="cd04301">
    <property type="entry name" value="NAT_SF"/>
    <property type="match status" value="1"/>
</dbReference>
<name>A0A6A3AHQ8_HIBSY</name>
<dbReference type="GO" id="GO:0031415">
    <property type="term" value="C:NatA complex"/>
    <property type="evidence" value="ECO:0007669"/>
    <property type="project" value="TreeGrafter"/>
</dbReference>
<evidence type="ECO:0000313" key="4">
    <source>
        <dbReference type="Proteomes" id="UP000436088"/>
    </source>
</evidence>
<organism evidence="3 4">
    <name type="scientific">Hibiscus syriacus</name>
    <name type="common">Rose of Sharon</name>
    <dbReference type="NCBI Taxonomy" id="106335"/>
    <lineage>
        <taxon>Eukaryota</taxon>
        <taxon>Viridiplantae</taxon>
        <taxon>Streptophyta</taxon>
        <taxon>Embryophyta</taxon>
        <taxon>Tracheophyta</taxon>
        <taxon>Spermatophyta</taxon>
        <taxon>Magnoliopsida</taxon>
        <taxon>eudicotyledons</taxon>
        <taxon>Gunneridae</taxon>
        <taxon>Pentapetalae</taxon>
        <taxon>rosids</taxon>
        <taxon>malvids</taxon>
        <taxon>Malvales</taxon>
        <taxon>Malvaceae</taxon>
        <taxon>Malvoideae</taxon>
        <taxon>Hibiscus</taxon>
    </lineage>
</organism>
<evidence type="ECO:0000259" key="2">
    <source>
        <dbReference type="PROSITE" id="PS51186"/>
    </source>
</evidence>
<dbReference type="InterPro" id="IPR000182">
    <property type="entry name" value="GNAT_dom"/>
</dbReference>
<dbReference type="PANTHER" id="PTHR42919">
    <property type="entry name" value="N-ALPHA-ACETYLTRANSFERASE"/>
    <property type="match status" value="1"/>
</dbReference>
<evidence type="ECO:0000313" key="3">
    <source>
        <dbReference type="EMBL" id="KAE8702815.1"/>
    </source>
</evidence>
<feature type="compositionally biased region" description="Basic and acidic residues" evidence="1">
    <location>
        <begin position="194"/>
        <end position="204"/>
    </location>
</feature>
<dbReference type="Pfam" id="PF00583">
    <property type="entry name" value="Acetyltransf_1"/>
    <property type="match status" value="1"/>
</dbReference>
<comment type="caution">
    <text evidence="3">The sequence shown here is derived from an EMBL/GenBank/DDBJ whole genome shotgun (WGS) entry which is preliminary data.</text>
</comment>
<dbReference type="PROSITE" id="PS51186">
    <property type="entry name" value="GNAT"/>
    <property type="match status" value="1"/>
</dbReference>
<dbReference type="Proteomes" id="UP000436088">
    <property type="component" value="Unassembled WGS sequence"/>
</dbReference>
<accession>A0A6A3AHQ8</accession>
<keyword evidence="4" id="KW-1185">Reference proteome</keyword>
<feature type="region of interest" description="Disordered" evidence="1">
    <location>
        <begin position="38"/>
        <end position="59"/>
    </location>
</feature>
<gene>
    <name evidence="3" type="ORF">F3Y22_tig00110481pilonHSYRG00099</name>
</gene>